<gene>
    <name evidence="1" type="ORF">HDA45_000646</name>
</gene>
<dbReference type="Proteomes" id="UP000580861">
    <property type="component" value="Unassembled WGS sequence"/>
</dbReference>
<dbReference type="EMBL" id="JACHMX010000001">
    <property type="protein sequence ID" value="MBB5850559.1"/>
    <property type="molecule type" value="Genomic_DNA"/>
</dbReference>
<reference evidence="1 2" key="1">
    <citation type="submission" date="2020-08" db="EMBL/GenBank/DDBJ databases">
        <title>Sequencing the genomes of 1000 actinobacteria strains.</title>
        <authorList>
            <person name="Klenk H.-P."/>
        </authorList>
    </citation>
    <scope>NUCLEOTIDE SEQUENCE [LARGE SCALE GENOMIC DNA]</scope>
    <source>
        <strain evidence="1 2">DSM 45272</strain>
    </source>
</reference>
<dbReference type="AlphaFoldDB" id="A0A841AP59"/>
<evidence type="ECO:0000313" key="1">
    <source>
        <dbReference type="EMBL" id="MBB5850559.1"/>
    </source>
</evidence>
<sequence length="179" mass="19850">MDGNQIRFQGIVWTFGKREFAALLVDGHSTNEPDALPRASRARGLPLTTDIRRVPLTLVPGWRIEATFEESALGTQVRLTVHWPHIRPLISLAGVDLPQRWQQLAVTQRSALLLIGRDLVAHDGALPARVARLAESGELAAGFVSFRSGNPAPRAPHLLDRPDRRHPATFVAMKRDLVR</sequence>
<organism evidence="1 2">
    <name type="scientific">Amycolatopsis umgeniensis</name>
    <dbReference type="NCBI Taxonomy" id="336628"/>
    <lineage>
        <taxon>Bacteria</taxon>
        <taxon>Bacillati</taxon>
        <taxon>Actinomycetota</taxon>
        <taxon>Actinomycetes</taxon>
        <taxon>Pseudonocardiales</taxon>
        <taxon>Pseudonocardiaceae</taxon>
        <taxon>Amycolatopsis</taxon>
    </lineage>
</organism>
<proteinExistence type="predicted"/>
<protein>
    <submittedName>
        <fullName evidence="1">Uncharacterized protein</fullName>
    </submittedName>
</protein>
<accession>A0A841AP59</accession>
<dbReference type="RefSeq" id="WP_246480591.1">
    <property type="nucleotide sequence ID" value="NZ_JACHMX010000001.1"/>
</dbReference>
<evidence type="ECO:0000313" key="2">
    <source>
        <dbReference type="Proteomes" id="UP000580861"/>
    </source>
</evidence>
<comment type="caution">
    <text evidence="1">The sequence shown here is derived from an EMBL/GenBank/DDBJ whole genome shotgun (WGS) entry which is preliminary data.</text>
</comment>
<keyword evidence="2" id="KW-1185">Reference proteome</keyword>
<name>A0A841AP59_9PSEU</name>